<gene>
    <name evidence="4" type="ORF">QTO34_003945</name>
</gene>
<name>A0AA40HRT5_CNENI</name>
<dbReference type="EMBL" id="JAULJE010000013">
    <property type="protein sequence ID" value="KAK1336143.1"/>
    <property type="molecule type" value="Genomic_DNA"/>
</dbReference>
<keyword evidence="5" id="KW-1185">Reference proteome</keyword>
<sequence>MEESKLLDDTVFRTTFIRLLKNLLKTFEKLEETSKELSETFKDLNENAKKNGKGPPLLRYLKSVPLSLCLGLRGSGRNQQSNAACRFCLPLRLPLLLIQAPLRLPPQPPQLLNRLICYHFQAAFPVYGEAPGEPAAPGGDPSPVGAARTKTMLNSLKAEKDEKTAEAKLESSRGWFIRFKERNHLHNIKVQGEAASVDVEAILSYQEDLTETIKAEGPPPVHEFMHWASSIGIKCHPGFLQLRKEYSLPGLKASKDRLTLLLGTNALDEVKISTLTGDWKKFILILIDDLGEVVQDFNGRQIFQPPQPLGNTTLINQQPSTSKQDHPPAKRLQPDESLDMMPGATFLPSHAAQRPRAAGAVQNACVVAMAMMQALPPAARHLPVVSKLQLASHMWLFGPLSVALPQNTTDYKAANIIINLYIVNEPWVFSLAWCSRINSVTTDNIVLLRQINYPYYSMILEVGDPKGEK</sequence>
<dbReference type="Proteomes" id="UP001177744">
    <property type="component" value="Unassembled WGS sequence"/>
</dbReference>
<evidence type="ECO:0008006" key="6">
    <source>
        <dbReference type="Google" id="ProtNLM"/>
    </source>
</evidence>
<organism evidence="4 5">
    <name type="scientific">Cnephaeus nilssonii</name>
    <name type="common">Northern bat</name>
    <name type="synonym">Eptesicus nilssonii</name>
    <dbReference type="NCBI Taxonomy" id="3371016"/>
    <lineage>
        <taxon>Eukaryota</taxon>
        <taxon>Metazoa</taxon>
        <taxon>Chordata</taxon>
        <taxon>Craniata</taxon>
        <taxon>Vertebrata</taxon>
        <taxon>Euteleostomi</taxon>
        <taxon>Mammalia</taxon>
        <taxon>Eutheria</taxon>
        <taxon>Laurasiatheria</taxon>
        <taxon>Chiroptera</taxon>
        <taxon>Yangochiroptera</taxon>
        <taxon>Vespertilionidae</taxon>
        <taxon>Cnephaeus</taxon>
    </lineage>
</organism>
<evidence type="ECO:0000256" key="2">
    <source>
        <dbReference type="SAM" id="Coils"/>
    </source>
</evidence>
<comment type="caution">
    <text evidence="4">The sequence shown here is derived from an EMBL/GenBank/DDBJ whole genome shotgun (WGS) entry which is preliminary data.</text>
</comment>
<feature type="non-terminal residue" evidence="4">
    <location>
        <position position="469"/>
    </location>
</feature>
<evidence type="ECO:0000313" key="4">
    <source>
        <dbReference type="EMBL" id="KAK1336143.1"/>
    </source>
</evidence>
<feature type="compositionally biased region" description="Basic and acidic residues" evidence="3">
    <location>
        <begin position="323"/>
        <end position="334"/>
    </location>
</feature>
<evidence type="ECO:0000256" key="3">
    <source>
        <dbReference type="SAM" id="MobiDB-lite"/>
    </source>
</evidence>
<feature type="compositionally biased region" description="Polar residues" evidence="3">
    <location>
        <begin position="309"/>
        <end position="322"/>
    </location>
</feature>
<dbReference type="PANTHER" id="PTHR23344">
    <property type="entry name" value="GLYCEROPHOSPHORYL DIESTER PHOSPHODIESTERASE"/>
    <property type="match status" value="1"/>
</dbReference>
<dbReference type="GO" id="GO:0016020">
    <property type="term" value="C:membrane"/>
    <property type="evidence" value="ECO:0007669"/>
    <property type="project" value="TreeGrafter"/>
</dbReference>
<feature type="region of interest" description="Disordered" evidence="3">
    <location>
        <begin position="304"/>
        <end position="337"/>
    </location>
</feature>
<keyword evidence="1" id="KW-0378">Hydrolase</keyword>
<evidence type="ECO:0000256" key="1">
    <source>
        <dbReference type="ARBA" id="ARBA00022801"/>
    </source>
</evidence>
<proteinExistence type="predicted"/>
<accession>A0AA40HRT5</accession>
<dbReference type="GO" id="GO:0008889">
    <property type="term" value="F:glycerophosphodiester phosphodiesterase activity"/>
    <property type="evidence" value="ECO:0007669"/>
    <property type="project" value="TreeGrafter"/>
</dbReference>
<feature type="coiled-coil region" evidence="2">
    <location>
        <begin position="20"/>
        <end position="47"/>
    </location>
</feature>
<dbReference type="AlphaFoldDB" id="A0AA40HRT5"/>
<dbReference type="PANTHER" id="PTHR23344:SF13">
    <property type="entry name" value="GLYCEROPHOSPHODIESTER PHOSPHODIESTERASE DOMAIN-CONTAINING PROTEIN 4"/>
    <property type="match status" value="1"/>
</dbReference>
<evidence type="ECO:0000313" key="5">
    <source>
        <dbReference type="Proteomes" id="UP001177744"/>
    </source>
</evidence>
<protein>
    <recommendedName>
        <fullName evidence="6">HTH CENPB-type domain-containing protein</fullName>
    </recommendedName>
</protein>
<keyword evidence="2" id="KW-0175">Coiled coil</keyword>
<reference evidence="4" key="1">
    <citation type="submission" date="2023-06" db="EMBL/GenBank/DDBJ databases">
        <title>Reference genome for the Northern bat (Eptesicus nilssonii), a most northern bat species.</title>
        <authorList>
            <person name="Laine V.N."/>
            <person name="Pulliainen A.T."/>
            <person name="Lilley T.M."/>
        </authorList>
    </citation>
    <scope>NUCLEOTIDE SEQUENCE</scope>
    <source>
        <strain evidence="4">BLF_Eptnil</strain>
        <tissue evidence="4">Kidney</tissue>
    </source>
</reference>
<feature type="coiled-coil region" evidence="2">
    <location>
        <begin position="146"/>
        <end position="173"/>
    </location>
</feature>